<feature type="domain" description="MucBP" evidence="8">
    <location>
        <begin position="499"/>
        <end position="556"/>
    </location>
</feature>
<keyword evidence="5" id="KW-0677">Repeat</keyword>
<gene>
    <name evidence="11" type="ORF">HMPREF0520_0692</name>
</gene>
<name>C8PC72_9LACO</name>
<accession>C8PC72</accession>
<dbReference type="GO" id="GO:0007155">
    <property type="term" value="P:cell adhesion"/>
    <property type="evidence" value="ECO:0007669"/>
    <property type="project" value="InterPro"/>
</dbReference>
<dbReference type="EMBL" id="ACLN01000004">
    <property type="protein sequence ID" value="EEW52371.1"/>
    <property type="molecule type" value="Genomic_DNA"/>
</dbReference>
<dbReference type="InterPro" id="IPR011252">
    <property type="entry name" value="Fibrogen-bd_dom1"/>
</dbReference>
<evidence type="ECO:0000256" key="7">
    <source>
        <dbReference type="SAM" id="MobiDB-lite"/>
    </source>
</evidence>
<dbReference type="Gene3D" id="2.60.40.1290">
    <property type="match status" value="1"/>
</dbReference>
<keyword evidence="6" id="KW-0572">Peptidoglycan-anchor</keyword>
<proteinExistence type="predicted"/>
<evidence type="ECO:0000256" key="5">
    <source>
        <dbReference type="ARBA" id="ARBA00022737"/>
    </source>
</evidence>
<dbReference type="Proteomes" id="UP000004115">
    <property type="component" value="Unassembled WGS sequence"/>
</dbReference>
<dbReference type="InterPro" id="IPR011266">
    <property type="entry name" value="Adhesin_Fg-bd_dom_2"/>
</dbReference>
<dbReference type="RefSeq" id="WP_006729698.1">
    <property type="nucleotide sequence ID" value="NZ_GG700805.1"/>
</dbReference>
<dbReference type="InterPro" id="IPR008966">
    <property type="entry name" value="Adhesion_dom_sf"/>
</dbReference>
<evidence type="ECO:0000256" key="2">
    <source>
        <dbReference type="ARBA" id="ARBA00022512"/>
    </source>
</evidence>
<keyword evidence="4" id="KW-0732">Signal</keyword>
<feature type="non-terminal residue" evidence="11">
    <location>
        <position position="856"/>
    </location>
</feature>
<feature type="domain" description="SDR-like Ig" evidence="10">
    <location>
        <begin position="1"/>
        <end position="97"/>
    </location>
</feature>
<sequence>MKVNFSFDVDGSEIKEGDYFDLNLSNNLNLYGATSKKADIQTKLYVGNDLVAKGVYDVENHRMRYTFTKKASEYGHFSQSVMEPVFIDAKGVPTNNKNVAVEASIGNHKSQKEVEVTYDLQPQAGQDNLNSNGTANLFDIDESTGTYKETIYVNNKQREQNNTRILIENGGNDSFTTFDGQVVKSIEVYKVKDPSKLSGSMDLDMDNLEKVSPTQYDQKLKADRSGIELDLKNQGTKDVYVVRYNGKYDSSKNANIKTTIVADPQNNPYEVAEHFASVSTRRPDDESKRLLGSFYDMHIYQTVDKYGKLIRTDHIEEFKHFLEGKENEQYTTEQMPLDGYTLTKVVPANKANCNQDGTKATGYFTAQVTKSVTYYYIRQNDKGYFKAIHVYQTVDDDGNILSTDAIDSGNLQSGYSNQQYTGAIQGRDGYTFTHVDDVDGITKKDQKVTGNYEIDKTKKATFYYQKVVQKGHFKEVHVYITKDKNTGKVTSIETVEGNEKSGLADEQYTTEKKDREGFKLTKVEGKGGHPKFDNEGKKTSANYIVGERQVVQYTYEREVATGTFKETHIYITKDEDGKELARDVITTEPQRGNETEEYTTEKKDREGYTFVKTENPVGDPKYSEKGDKTKGKFVGDKDLAITYVYEKKVKKEVVPEPKKGSFKETHIYRVKYKDGDVISESSTERVVSGTEKETYTTGKIDKEGFKFIETKDPKEDPTYSADGSSKTGNFKADKEQAITYVYEKEVEKPAPAPEPKKGSFKETHIYRVKYKDGDVISESSTERVVSGTEKETYTTGKIDKEGFKFIETKDPKEDPTYSADGSSKTGNFKADKEQAITYVYEKEVEKPAPAPEPKKG</sequence>
<evidence type="ECO:0000313" key="12">
    <source>
        <dbReference type="Proteomes" id="UP000004115"/>
    </source>
</evidence>
<evidence type="ECO:0000256" key="1">
    <source>
        <dbReference type="ARBA" id="ARBA00004168"/>
    </source>
</evidence>
<keyword evidence="2" id="KW-0134">Cell wall</keyword>
<evidence type="ECO:0000313" key="11">
    <source>
        <dbReference type="EMBL" id="EEW52371.1"/>
    </source>
</evidence>
<feature type="domain" description="Fibrinogen-binding" evidence="9">
    <location>
        <begin position="132"/>
        <end position="269"/>
    </location>
</feature>
<keyword evidence="12" id="KW-1185">Reference proteome</keyword>
<evidence type="ECO:0000259" key="10">
    <source>
        <dbReference type="Pfam" id="PF17961"/>
    </source>
</evidence>
<dbReference type="HOGENOM" id="CLU_015794_0_0_9"/>
<dbReference type="Pfam" id="PF06458">
    <property type="entry name" value="MucBP"/>
    <property type="match status" value="5"/>
</dbReference>
<dbReference type="Gene3D" id="2.60.40.1280">
    <property type="match status" value="1"/>
</dbReference>
<protein>
    <submittedName>
        <fullName evidence="11">Serine-aspartate repeat-containing protein D domain protein</fullName>
    </submittedName>
</protein>
<keyword evidence="3" id="KW-0964">Secreted</keyword>
<feature type="domain" description="MucBP" evidence="8">
    <location>
        <begin position="673"/>
        <end position="743"/>
    </location>
</feature>
<dbReference type="SUPFAM" id="SSF49401">
    <property type="entry name" value="Bacterial adhesins"/>
    <property type="match status" value="2"/>
</dbReference>
<comment type="caution">
    <text evidence="11">The sequence shown here is derived from an EMBL/GenBank/DDBJ whole genome shotgun (WGS) entry which is preliminary data.</text>
</comment>
<dbReference type="AlphaFoldDB" id="C8PC72"/>
<evidence type="ECO:0000259" key="8">
    <source>
        <dbReference type="Pfam" id="PF06458"/>
    </source>
</evidence>
<reference evidence="11 12" key="1">
    <citation type="submission" date="2009-09" db="EMBL/GenBank/DDBJ databases">
        <authorList>
            <person name="Qin X."/>
            <person name="Bachman B."/>
            <person name="Battles P."/>
            <person name="Bell A."/>
            <person name="Bess C."/>
            <person name="Bickham C."/>
            <person name="Chaboub L."/>
            <person name="Chen D."/>
            <person name="Coyle M."/>
            <person name="Deiros D.R."/>
            <person name="Dinh H."/>
            <person name="Forbes L."/>
            <person name="Fowler G."/>
            <person name="Francisco L."/>
            <person name="Fu Q."/>
            <person name="Gubbala S."/>
            <person name="Hale W."/>
            <person name="Han Y."/>
            <person name="Hemphill L."/>
            <person name="Highlander S.K."/>
            <person name="Hirani K."/>
            <person name="Hogues M."/>
            <person name="Jackson L."/>
            <person name="Jakkamsetti A."/>
            <person name="Javaid M."/>
            <person name="Jiang H."/>
            <person name="Korchina V."/>
            <person name="Kovar C."/>
            <person name="Lara F."/>
            <person name="Lee S."/>
            <person name="Mata R."/>
            <person name="Mathew T."/>
            <person name="Moen C."/>
            <person name="Morales K."/>
            <person name="Munidasa M."/>
            <person name="Nazareth L."/>
            <person name="Ngo R."/>
            <person name="Nguyen L."/>
            <person name="Okwuonu G."/>
            <person name="Ongeri F."/>
            <person name="Patil S."/>
            <person name="Petrosino J."/>
            <person name="Pham C."/>
            <person name="Pham P."/>
            <person name="Pu L.-L."/>
            <person name="Puazo M."/>
            <person name="Raj R."/>
            <person name="Reid J."/>
            <person name="Rouhana J."/>
            <person name="Saada N."/>
            <person name="Shang Y."/>
            <person name="Simmons D."/>
            <person name="Thornton R."/>
            <person name="Warren J."/>
            <person name="Weissenberger G."/>
            <person name="Zhang J."/>
            <person name="Zhang L."/>
            <person name="Zhou C."/>
            <person name="Zhu D."/>
            <person name="Muzny D."/>
            <person name="Worley K."/>
            <person name="Gibbs R."/>
        </authorList>
    </citation>
    <scope>NUCLEOTIDE SEQUENCE [LARGE SCALE GENOMIC DNA]</scope>
    <source>
        <strain evidence="11 12">DSM 13335</strain>
    </source>
</reference>
<evidence type="ECO:0000256" key="6">
    <source>
        <dbReference type="ARBA" id="ARBA00023088"/>
    </source>
</evidence>
<dbReference type="Gene3D" id="3.10.20.320">
    <property type="entry name" value="Putative peptidoglycan bound protein (lpxtg motif)"/>
    <property type="match status" value="2"/>
</dbReference>
<dbReference type="Pfam" id="PF10425">
    <property type="entry name" value="SdrG_C_C"/>
    <property type="match status" value="1"/>
</dbReference>
<feature type="domain" description="MucBP" evidence="8">
    <location>
        <begin position="771"/>
        <end position="841"/>
    </location>
</feature>
<dbReference type="InterPro" id="IPR009459">
    <property type="entry name" value="MucBP_dom"/>
</dbReference>
<feature type="domain" description="MucBP" evidence="8">
    <location>
        <begin position="320"/>
        <end position="376"/>
    </location>
</feature>
<feature type="region of interest" description="Disordered" evidence="7">
    <location>
        <begin position="807"/>
        <end position="828"/>
    </location>
</feature>
<evidence type="ECO:0000256" key="4">
    <source>
        <dbReference type="ARBA" id="ARBA00022729"/>
    </source>
</evidence>
<evidence type="ECO:0000259" key="9">
    <source>
        <dbReference type="Pfam" id="PF10425"/>
    </source>
</evidence>
<dbReference type="InterPro" id="IPR041171">
    <property type="entry name" value="SDR_Ig"/>
</dbReference>
<dbReference type="Pfam" id="PF17961">
    <property type="entry name" value="Big_8"/>
    <property type="match status" value="1"/>
</dbReference>
<comment type="subcellular location">
    <subcellularLocation>
        <location evidence="1">Secreted</location>
        <location evidence="1">Cell wall</location>
        <topology evidence="1">Peptidoglycan-anchor</topology>
    </subcellularLocation>
</comment>
<organism evidence="11 12">
    <name type="scientific">Lactobacillus iners DSM 13335</name>
    <dbReference type="NCBI Taxonomy" id="525328"/>
    <lineage>
        <taxon>Bacteria</taxon>
        <taxon>Bacillati</taxon>
        <taxon>Bacillota</taxon>
        <taxon>Bacilli</taxon>
        <taxon>Lactobacillales</taxon>
        <taxon>Lactobacillaceae</taxon>
        <taxon>Lactobacillus</taxon>
    </lineage>
</organism>
<evidence type="ECO:0000256" key="3">
    <source>
        <dbReference type="ARBA" id="ARBA00022525"/>
    </source>
</evidence>
<feature type="domain" description="MucBP" evidence="8">
    <location>
        <begin position="573"/>
        <end position="646"/>
    </location>
</feature>